<organism evidence="2 3">
    <name type="scientific">Lactococcus lactis subsp. lactis</name>
    <name type="common">Streptococcus lactis</name>
    <dbReference type="NCBI Taxonomy" id="1360"/>
    <lineage>
        <taxon>Bacteria</taxon>
        <taxon>Bacillati</taxon>
        <taxon>Bacillota</taxon>
        <taxon>Bacilli</taxon>
        <taxon>Lactobacillales</taxon>
        <taxon>Streptococcaceae</taxon>
        <taxon>Lactococcus</taxon>
    </lineage>
</organism>
<dbReference type="AlphaFoldDB" id="A0AAC9R3K4"/>
<evidence type="ECO:0000313" key="2">
    <source>
        <dbReference type="EMBL" id="ARE12203.1"/>
    </source>
</evidence>
<reference evidence="2 3" key="1">
    <citation type="journal article" date="2017" name="BMC Genomics">
        <title>Comparative and functional genomics of the Lactococcus lactis taxon; insights into evolution and niche adaptation.</title>
        <authorList>
            <person name="Kelleher P."/>
            <person name="Bottacini F."/>
            <person name="Mahony J."/>
            <person name="Kilcawley K.N."/>
            <person name="van Sinderen D."/>
        </authorList>
    </citation>
    <scope>NUCLEOTIDE SEQUENCE [LARGE SCALE GENOMIC DNA]</scope>
    <source>
        <strain evidence="2 3">UC11</strain>
    </source>
</reference>
<keyword evidence="2" id="KW-0614">Plasmid</keyword>
<dbReference type="GO" id="GO:0050660">
    <property type="term" value="F:flavin adenine dinucleotide binding"/>
    <property type="evidence" value="ECO:0007669"/>
    <property type="project" value="InterPro"/>
</dbReference>
<dbReference type="GO" id="GO:0016491">
    <property type="term" value="F:oxidoreductase activity"/>
    <property type="evidence" value="ECO:0007669"/>
    <property type="project" value="UniProtKB-KW"/>
</dbReference>
<geneLocation type="plasmid" evidence="2 3">
    <name>pUC11A</name>
</geneLocation>
<dbReference type="EMBL" id="CP016720">
    <property type="protein sequence ID" value="ARE12203.1"/>
    <property type="molecule type" value="Genomic_DNA"/>
</dbReference>
<dbReference type="SUPFAM" id="SSF56176">
    <property type="entry name" value="FAD-binding/transporter-associated domain-like"/>
    <property type="match status" value="1"/>
</dbReference>
<protein>
    <submittedName>
        <fullName evidence="2">D-Lactate dehydrogenase</fullName>
    </submittedName>
</protein>
<accession>A0AAC9R3K4</accession>
<proteinExistence type="predicted"/>
<keyword evidence="1" id="KW-0560">Oxidoreductase</keyword>
<evidence type="ECO:0000256" key="1">
    <source>
        <dbReference type="ARBA" id="ARBA00023002"/>
    </source>
</evidence>
<evidence type="ECO:0000313" key="3">
    <source>
        <dbReference type="Proteomes" id="UP000192067"/>
    </source>
</evidence>
<dbReference type="InterPro" id="IPR036318">
    <property type="entry name" value="FAD-bd_PCMH-like_sf"/>
</dbReference>
<name>A0AAC9R3K4_LACLL</name>
<dbReference type="Proteomes" id="UP000192067">
    <property type="component" value="Plasmid pUC11A"/>
</dbReference>
<sequence>MAMWRVLNVLHDNNIIIIMQAANTSLTEGSVPAPGYDRSAVVVNGMKIKDLQLINNGEQVLSISRYDTVSLRK</sequence>
<dbReference type="InterPro" id="IPR016167">
    <property type="entry name" value="FAD-bd_PCMH_sub1"/>
</dbReference>
<gene>
    <name evidence="2" type="ORF">LLUC11_pA23</name>
</gene>
<dbReference type="Gene3D" id="3.30.43.10">
    <property type="entry name" value="Uridine Diphospho-n-acetylenolpyruvylglucosamine Reductase, domain 2"/>
    <property type="match status" value="1"/>
</dbReference>